<reference evidence="1 2" key="1">
    <citation type="journal article" date="2018" name="Nat. Biotechnol.">
        <title>A standardized bacterial taxonomy based on genome phylogeny substantially revises the tree of life.</title>
        <authorList>
            <person name="Parks D.H."/>
            <person name="Chuvochina M."/>
            <person name="Waite D.W."/>
            <person name="Rinke C."/>
            <person name="Skarshewski A."/>
            <person name="Chaumeil P.A."/>
            <person name="Hugenholtz P."/>
        </authorList>
    </citation>
    <scope>NUCLEOTIDE SEQUENCE [LARGE SCALE GENOMIC DNA]</scope>
    <source>
        <strain evidence="1">UBA9015</strain>
    </source>
</reference>
<comment type="caution">
    <text evidence="1">The sequence shown here is derived from an EMBL/GenBank/DDBJ whole genome shotgun (WGS) entry which is preliminary data.</text>
</comment>
<proteinExistence type="predicted"/>
<accession>A0A3D0WF49</accession>
<dbReference type="Proteomes" id="UP000262699">
    <property type="component" value="Unassembled WGS sequence"/>
</dbReference>
<evidence type="ECO:0000313" key="2">
    <source>
        <dbReference type="Proteomes" id="UP000262699"/>
    </source>
</evidence>
<evidence type="ECO:0000313" key="1">
    <source>
        <dbReference type="EMBL" id="HCB76604.1"/>
    </source>
</evidence>
<dbReference type="AlphaFoldDB" id="A0A3D0WF49"/>
<gene>
    <name evidence="1" type="ORF">DEP91_10610</name>
</gene>
<organism evidence="1 2">
    <name type="scientific">Sphingomonas bacterium</name>
    <dbReference type="NCBI Taxonomy" id="1895847"/>
    <lineage>
        <taxon>Bacteria</taxon>
        <taxon>Pseudomonadati</taxon>
        <taxon>Pseudomonadota</taxon>
        <taxon>Alphaproteobacteria</taxon>
        <taxon>Sphingomonadales</taxon>
        <taxon>Sphingomonadaceae</taxon>
        <taxon>Sphingomonas</taxon>
    </lineage>
</organism>
<sequence>MSTRTNAYADWAMLGYQTWLLGVEASIVIATRLNGLAWQAPGSDKEVVRMVSEKIAAITELQMRYLTGGMGSTPLAASQKTVQHYRRKVAANRRRLSR</sequence>
<dbReference type="EMBL" id="DOYJ01000295">
    <property type="protein sequence ID" value="HCB76604.1"/>
    <property type="molecule type" value="Genomic_DNA"/>
</dbReference>
<protein>
    <submittedName>
        <fullName evidence="1">Uncharacterized protein</fullName>
    </submittedName>
</protein>
<name>A0A3D0WF49_9SPHN</name>